<evidence type="ECO:0000313" key="2">
    <source>
        <dbReference type="EMBL" id="QGU08741.1"/>
    </source>
</evidence>
<protein>
    <submittedName>
        <fullName evidence="2">Transposase</fullName>
    </submittedName>
</protein>
<dbReference type="EMBL" id="CP046456">
    <property type="protein sequence ID" value="QGU08741.1"/>
    <property type="molecule type" value="Genomic_DNA"/>
</dbReference>
<evidence type="ECO:0000313" key="3">
    <source>
        <dbReference type="Proteomes" id="UP000424462"/>
    </source>
</evidence>
<sequence>MIDIDETTRRKLRSLRLSRFAENFFDLVTSDEHADALPEEIFLRAVDATDAQRRERNIATAITQAHFRYPQASLGELVNAAERGINERQLKRVAATNWRENPTNVHLFAPAGAGKTYIACAIGIAACQAGFSVAYYRLDQLVAKLAVHSPTDPGYADAMKKLMNVDVLIIDDFLTLSIDQRGQEDLTKIVIDRDGRLPTIISSQSSAAYWVEVLPNRVGADSLVSRLNNGRRIQIGDYDMRRHLAKKHQEDLDHDS</sequence>
<dbReference type="InterPro" id="IPR002611">
    <property type="entry name" value="IstB_ATP-bd"/>
</dbReference>
<dbReference type="KEGG" id="cok:COCCU_14255"/>
<evidence type="ECO:0000259" key="1">
    <source>
        <dbReference type="Pfam" id="PF01695"/>
    </source>
</evidence>
<keyword evidence="3" id="KW-1185">Reference proteome</keyword>
<accession>A0A6B8W7X0</accession>
<organism evidence="2 3">
    <name type="scientific">Corynebacterium occultum</name>
    <dbReference type="NCBI Taxonomy" id="2675219"/>
    <lineage>
        <taxon>Bacteria</taxon>
        <taxon>Bacillati</taxon>
        <taxon>Actinomycetota</taxon>
        <taxon>Actinomycetes</taxon>
        <taxon>Mycobacteriales</taxon>
        <taxon>Corynebacteriaceae</taxon>
        <taxon>Corynebacterium</taxon>
    </lineage>
</organism>
<dbReference type="CDD" id="cd00009">
    <property type="entry name" value="AAA"/>
    <property type="match status" value="1"/>
</dbReference>
<dbReference type="Proteomes" id="UP000424462">
    <property type="component" value="Plasmid pCOCCU"/>
</dbReference>
<dbReference type="SUPFAM" id="SSF52540">
    <property type="entry name" value="P-loop containing nucleoside triphosphate hydrolases"/>
    <property type="match status" value="1"/>
</dbReference>
<gene>
    <name evidence="2" type="ORF">COCCU_14255</name>
</gene>
<dbReference type="RefSeq" id="WP_156232989.1">
    <property type="nucleotide sequence ID" value="NZ_CP046456.1"/>
</dbReference>
<proteinExistence type="predicted"/>
<dbReference type="Gene3D" id="3.40.50.300">
    <property type="entry name" value="P-loop containing nucleotide triphosphate hydrolases"/>
    <property type="match status" value="1"/>
</dbReference>
<dbReference type="GO" id="GO:0006260">
    <property type="term" value="P:DNA replication"/>
    <property type="evidence" value="ECO:0007669"/>
    <property type="project" value="TreeGrafter"/>
</dbReference>
<feature type="domain" description="IstB-like ATP-binding" evidence="1">
    <location>
        <begin position="12"/>
        <end position="242"/>
    </location>
</feature>
<dbReference type="PANTHER" id="PTHR30050">
    <property type="entry name" value="CHROMOSOMAL REPLICATION INITIATOR PROTEIN DNAA"/>
    <property type="match status" value="1"/>
</dbReference>
<dbReference type="Pfam" id="PF01695">
    <property type="entry name" value="IstB_IS21"/>
    <property type="match status" value="1"/>
</dbReference>
<name>A0A6B8W7X0_9CORY</name>
<dbReference type="PIRSF" id="PIRSF003073">
    <property type="entry name" value="DNAC_TnpB_IstB"/>
    <property type="match status" value="1"/>
</dbReference>
<dbReference type="InterPro" id="IPR027417">
    <property type="entry name" value="P-loop_NTPase"/>
</dbReference>
<dbReference type="AlphaFoldDB" id="A0A6B8W7X0"/>
<reference evidence="2 3" key="1">
    <citation type="submission" date="2019-11" db="EMBL/GenBank/DDBJ databases">
        <title>Complete genome sequence of Corynebacterium kalinowskii 1959, a novel Corynebacterium species isolated from soil of a small paddock in Vilsendorf, Germany.</title>
        <authorList>
            <person name="Schaffert L."/>
            <person name="Ruwe M."/>
            <person name="Milse J."/>
            <person name="Hanuschka K."/>
            <person name="Ortseifen V."/>
            <person name="Droste J."/>
            <person name="Brandt D."/>
            <person name="Schlueter L."/>
            <person name="Kutter Y."/>
            <person name="Vinke S."/>
            <person name="Viehoefer P."/>
            <person name="Jacob L."/>
            <person name="Luebke N.-C."/>
            <person name="Schulte-Berndt E."/>
            <person name="Hain C."/>
            <person name="Linder M."/>
            <person name="Schmidt P."/>
            <person name="Wollenschlaeger L."/>
            <person name="Luttermann T."/>
            <person name="Thieme E."/>
            <person name="Hassa J."/>
            <person name="Haak M."/>
            <person name="Wittchen M."/>
            <person name="Mentz A."/>
            <person name="Persicke M."/>
            <person name="Busche T."/>
            <person name="Ruckert C."/>
        </authorList>
    </citation>
    <scope>NUCLEOTIDE SEQUENCE [LARGE SCALE GENOMIC DNA]</scope>
    <source>
        <strain evidence="2 3">2039</strain>
        <plasmid evidence="3">pcoccu</plasmid>
    </source>
</reference>
<dbReference type="InterPro" id="IPR028350">
    <property type="entry name" value="DNAC/IstB-like"/>
</dbReference>
<dbReference type="GO" id="GO:0005524">
    <property type="term" value="F:ATP binding"/>
    <property type="evidence" value="ECO:0007669"/>
    <property type="project" value="InterPro"/>
</dbReference>
<geneLocation type="plasmid" evidence="3">
    <name>pcoccu</name>
</geneLocation>
<keyword evidence="2" id="KW-0614">Plasmid</keyword>
<dbReference type="PANTHER" id="PTHR30050:SF4">
    <property type="entry name" value="ATP-BINDING PROTEIN RV3427C IN INSERTION SEQUENCE-RELATED"/>
    <property type="match status" value="1"/>
</dbReference>